<reference evidence="3" key="1">
    <citation type="submission" date="2019-06" db="EMBL/GenBank/DDBJ databases">
        <title>Draft genome sequence of the griseofulvin-producing fungus Xylaria cubensis strain G536.</title>
        <authorList>
            <person name="Mead M.E."/>
            <person name="Raja H.A."/>
            <person name="Steenwyk J.L."/>
            <person name="Knowles S.L."/>
            <person name="Oberlies N.H."/>
            <person name="Rokas A."/>
        </authorList>
    </citation>
    <scope>NUCLEOTIDE SEQUENCE [LARGE SCALE GENOMIC DNA]</scope>
    <source>
        <strain evidence="3">G536</strain>
    </source>
</reference>
<gene>
    <name evidence="2" type="ORF">FHL15_004912</name>
</gene>
<protein>
    <submittedName>
        <fullName evidence="2">Uncharacterized protein</fullName>
    </submittedName>
</protein>
<proteinExistence type="predicted"/>
<evidence type="ECO:0000256" key="1">
    <source>
        <dbReference type="SAM" id="MobiDB-lite"/>
    </source>
</evidence>
<dbReference type="Proteomes" id="UP000319160">
    <property type="component" value="Unassembled WGS sequence"/>
</dbReference>
<dbReference type="AlphaFoldDB" id="A0A553I1S1"/>
<organism evidence="2 3">
    <name type="scientific">Xylaria flabelliformis</name>
    <dbReference type="NCBI Taxonomy" id="2512241"/>
    <lineage>
        <taxon>Eukaryota</taxon>
        <taxon>Fungi</taxon>
        <taxon>Dikarya</taxon>
        <taxon>Ascomycota</taxon>
        <taxon>Pezizomycotina</taxon>
        <taxon>Sordariomycetes</taxon>
        <taxon>Xylariomycetidae</taxon>
        <taxon>Xylariales</taxon>
        <taxon>Xylariaceae</taxon>
        <taxon>Xylaria</taxon>
    </lineage>
</organism>
<name>A0A553I1S1_9PEZI</name>
<comment type="caution">
    <text evidence="2">The sequence shown here is derived from an EMBL/GenBank/DDBJ whole genome shotgun (WGS) entry which is preliminary data.</text>
</comment>
<evidence type="ECO:0000313" key="3">
    <source>
        <dbReference type="Proteomes" id="UP000319160"/>
    </source>
</evidence>
<keyword evidence="3" id="KW-1185">Reference proteome</keyword>
<accession>A0A553I1S1</accession>
<dbReference type="EMBL" id="VFLP01000024">
    <property type="protein sequence ID" value="TRX94144.1"/>
    <property type="molecule type" value="Genomic_DNA"/>
</dbReference>
<evidence type="ECO:0000313" key="2">
    <source>
        <dbReference type="EMBL" id="TRX94144.1"/>
    </source>
</evidence>
<sequence length="114" mass="12163">MSYDSSSEDLEPKMTNILHLAVDADPYKPDPEGTKDYFHGFSGLLEREGAPVTKARGVSIPVGVFSESSSEDDEGTPSGCPDYTLLSPTGSARDLPIDPRSGLLSSLQSAKLRC</sequence>
<feature type="region of interest" description="Disordered" evidence="1">
    <location>
        <begin position="65"/>
        <end position="100"/>
    </location>
</feature>